<gene>
    <name evidence="2" type="ORF">HYG82_10805</name>
</gene>
<keyword evidence="3" id="KW-1185">Reference proteome</keyword>
<dbReference type="Proteomes" id="UP000509241">
    <property type="component" value="Chromosome"/>
</dbReference>
<proteinExistence type="predicted"/>
<dbReference type="GeneID" id="56033786"/>
<evidence type="ECO:0000313" key="2">
    <source>
        <dbReference type="EMBL" id="QLG49316.1"/>
    </source>
</evidence>
<dbReference type="InterPro" id="IPR011635">
    <property type="entry name" value="CARDB"/>
</dbReference>
<reference evidence="2 3" key="1">
    <citation type="submission" date="2020-07" db="EMBL/GenBank/DDBJ databases">
        <authorList>
            <person name="Cui H."/>
        </authorList>
    </citation>
    <scope>NUCLEOTIDE SEQUENCE [LARGE SCALE GENOMIC DNA]</scope>
    <source>
        <strain evidence="2 3">YPL8</strain>
    </source>
</reference>
<protein>
    <recommendedName>
        <fullName evidence="1">CARDB domain-containing protein</fullName>
    </recommendedName>
</protein>
<dbReference type="RefSeq" id="WP_179261051.1">
    <property type="nucleotide sequence ID" value="NZ_CP058601.1"/>
</dbReference>
<dbReference type="Gene3D" id="2.60.40.10">
    <property type="entry name" value="Immunoglobulins"/>
    <property type="match status" value="2"/>
</dbReference>
<accession>A0A7D5KDC5</accession>
<evidence type="ECO:0000313" key="3">
    <source>
        <dbReference type="Proteomes" id="UP000509241"/>
    </source>
</evidence>
<dbReference type="Pfam" id="PF07705">
    <property type="entry name" value="CARDB"/>
    <property type="match status" value="1"/>
</dbReference>
<organism evidence="2 3">
    <name type="scientific">Natrinema halophilum</name>
    <dbReference type="NCBI Taxonomy" id="1699371"/>
    <lineage>
        <taxon>Archaea</taxon>
        <taxon>Methanobacteriati</taxon>
        <taxon>Methanobacteriota</taxon>
        <taxon>Stenosarchaea group</taxon>
        <taxon>Halobacteria</taxon>
        <taxon>Halobacteriales</taxon>
        <taxon>Natrialbaceae</taxon>
        <taxon>Natrinema</taxon>
    </lineage>
</organism>
<sequence length="384" mass="40493">MSVRYTFLVLLTVVGATVSTGAVVIAANGGPQSDTTDRLELEPASGPNGDYARISGDQLELDLERLNEDAVTHADDVFTITVTDDVERVWIDHDVSGLTFYKGGDPTHTISESSPLEPATGKTKHIGVAVDTSIAQNGTETFTVMVEYEDDEPERDDSDTGPVISGYNLTVSPMSLETGETVTATATYRNVGDETGSVTASLTVDGTVVEQRSIELGPGESTSVTFERTMYWPESFDVGIEGVGSRSVTVKGPPIDVVNASVDDASLTAGESTTIRATVSNPTDAPVERTLEFAVDGIVVDSRVVSIPANGERTLTFERTFGETGTYEIAVSGITAGTVRVDEPGPLAIRNRELSAVTTAALAPPASAGLMILIVAANRRWTIV</sequence>
<feature type="domain" description="CARDB" evidence="1">
    <location>
        <begin position="169"/>
        <end position="232"/>
    </location>
</feature>
<dbReference type="OrthoDB" id="271491at2157"/>
<dbReference type="InterPro" id="IPR013783">
    <property type="entry name" value="Ig-like_fold"/>
</dbReference>
<dbReference type="EMBL" id="CP058601">
    <property type="protein sequence ID" value="QLG49316.1"/>
    <property type="molecule type" value="Genomic_DNA"/>
</dbReference>
<dbReference type="KEGG" id="haly:HYG82_10805"/>
<evidence type="ECO:0000259" key="1">
    <source>
        <dbReference type="Pfam" id="PF07705"/>
    </source>
</evidence>
<dbReference type="AlphaFoldDB" id="A0A7D5KDC5"/>
<name>A0A7D5KDC5_9EURY</name>